<dbReference type="Pfam" id="PF01978">
    <property type="entry name" value="TrmB"/>
    <property type="match status" value="1"/>
</dbReference>
<dbReference type="InterPro" id="IPR051797">
    <property type="entry name" value="TrmB-like"/>
</dbReference>
<dbReference type="SUPFAM" id="SSF46785">
    <property type="entry name" value="Winged helix' DNA-binding domain"/>
    <property type="match status" value="1"/>
</dbReference>
<organism evidence="2 3">
    <name type="scientific">Candidatus Falkowbacteria bacterium RIFOXYC2_FULL_48_21</name>
    <dbReference type="NCBI Taxonomy" id="1798005"/>
    <lineage>
        <taxon>Bacteria</taxon>
        <taxon>Candidatus Falkowiibacteriota</taxon>
    </lineage>
</organism>
<protein>
    <recommendedName>
        <fullName evidence="1">Transcription regulator TrmB N-terminal domain-containing protein</fullName>
    </recommendedName>
</protein>
<dbReference type="PANTHER" id="PTHR34293:SF1">
    <property type="entry name" value="HTH-TYPE TRANSCRIPTIONAL REGULATOR TRMBL2"/>
    <property type="match status" value="1"/>
</dbReference>
<dbReference type="EMBL" id="MFGM01000009">
    <property type="protein sequence ID" value="OGF38046.1"/>
    <property type="molecule type" value="Genomic_DNA"/>
</dbReference>
<dbReference type="InterPro" id="IPR002831">
    <property type="entry name" value="Tscrpt_reg_TrmB_N"/>
</dbReference>
<evidence type="ECO:0000313" key="3">
    <source>
        <dbReference type="Proteomes" id="UP000178656"/>
    </source>
</evidence>
<evidence type="ECO:0000313" key="2">
    <source>
        <dbReference type="EMBL" id="OGF38046.1"/>
    </source>
</evidence>
<evidence type="ECO:0000259" key="1">
    <source>
        <dbReference type="Pfam" id="PF01978"/>
    </source>
</evidence>
<accession>A0A1F5TH19</accession>
<sequence>MKNKFTKLEEKEIAEVLGDFGLNQKEQDVYLALLGMNQATLTPLGRLTGLPVTTVQSVANRLAEKGLVGVTMKKTRKIFSAHEPAVLKKILEEQIRNVNNILPLLKRAEQKDKPESKIKIYFRERMTDIFNEALNCQDKTIYEIVAAKDFQEIIGEKFHFTRRRVEQGIRLQSLRVETREIKKYGQAVHEKELREAKFLPRELDFRDSVMLWDDKVAYLTTKSEGLGWIVESASQAEMWKQLFELLWSVGRRMETGG</sequence>
<comment type="caution">
    <text evidence="2">The sequence shown here is derived from an EMBL/GenBank/DDBJ whole genome shotgun (WGS) entry which is preliminary data.</text>
</comment>
<dbReference type="InterPro" id="IPR036390">
    <property type="entry name" value="WH_DNA-bd_sf"/>
</dbReference>
<proteinExistence type="predicted"/>
<name>A0A1F5TH19_9BACT</name>
<dbReference type="PANTHER" id="PTHR34293">
    <property type="entry name" value="HTH-TYPE TRANSCRIPTIONAL REGULATOR TRMBL2"/>
    <property type="match status" value="1"/>
</dbReference>
<dbReference type="AlphaFoldDB" id="A0A1F5TH19"/>
<gene>
    <name evidence="2" type="ORF">A2482_00360</name>
</gene>
<dbReference type="InterPro" id="IPR036388">
    <property type="entry name" value="WH-like_DNA-bd_sf"/>
</dbReference>
<feature type="domain" description="Transcription regulator TrmB N-terminal" evidence="1">
    <location>
        <begin position="19"/>
        <end position="84"/>
    </location>
</feature>
<dbReference type="Gene3D" id="1.10.10.10">
    <property type="entry name" value="Winged helix-like DNA-binding domain superfamily/Winged helix DNA-binding domain"/>
    <property type="match status" value="1"/>
</dbReference>
<reference evidence="2 3" key="1">
    <citation type="journal article" date="2016" name="Nat. Commun.">
        <title>Thousands of microbial genomes shed light on interconnected biogeochemical processes in an aquifer system.</title>
        <authorList>
            <person name="Anantharaman K."/>
            <person name="Brown C.T."/>
            <person name="Hug L.A."/>
            <person name="Sharon I."/>
            <person name="Castelle C.J."/>
            <person name="Probst A.J."/>
            <person name="Thomas B.C."/>
            <person name="Singh A."/>
            <person name="Wilkins M.J."/>
            <person name="Karaoz U."/>
            <person name="Brodie E.L."/>
            <person name="Williams K.H."/>
            <person name="Hubbard S.S."/>
            <person name="Banfield J.F."/>
        </authorList>
    </citation>
    <scope>NUCLEOTIDE SEQUENCE [LARGE SCALE GENOMIC DNA]</scope>
</reference>
<dbReference type="Proteomes" id="UP000178656">
    <property type="component" value="Unassembled WGS sequence"/>
</dbReference>